<evidence type="ECO:0000313" key="3">
    <source>
        <dbReference type="Proteomes" id="UP000324091"/>
    </source>
</evidence>
<dbReference type="AlphaFoldDB" id="A0A5C6P2D7"/>
<dbReference type="Proteomes" id="UP000324091">
    <property type="component" value="Chromosome 15"/>
</dbReference>
<name>A0A5C6P2D7_9TELE</name>
<keyword evidence="3" id="KW-1185">Reference proteome</keyword>
<protein>
    <submittedName>
        <fullName evidence="2">Uncharacterized protein</fullName>
    </submittedName>
</protein>
<gene>
    <name evidence="2" type="ORF">D4764_15G0013000</name>
</gene>
<reference evidence="2 3" key="1">
    <citation type="submission" date="2019-04" db="EMBL/GenBank/DDBJ databases">
        <title>Chromosome genome assembly for Takifugu flavidus.</title>
        <authorList>
            <person name="Xiao S."/>
        </authorList>
    </citation>
    <scope>NUCLEOTIDE SEQUENCE [LARGE SCALE GENOMIC DNA]</scope>
    <source>
        <strain evidence="2">HTHZ2018</strain>
        <tissue evidence="2">Muscle</tissue>
    </source>
</reference>
<feature type="region of interest" description="Disordered" evidence="1">
    <location>
        <begin position="1"/>
        <end position="45"/>
    </location>
</feature>
<dbReference type="EMBL" id="RHFK02000007">
    <property type="protein sequence ID" value="TWW73904.1"/>
    <property type="molecule type" value="Genomic_DNA"/>
</dbReference>
<organism evidence="2 3">
    <name type="scientific">Takifugu flavidus</name>
    <name type="common">sansaifugu</name>
    <dbReference type="NCBI Taxonomy" id="433684"/>
    <lineage>
        <taxon>Eukaryota</taxon>
        <taxon>Metazoa</taxon>
        <taxon>Chordata</taxon>
        <taxon>Craniata</taxon>
        <taxon>Vertebrata</taxon>
        <taxon>Euteleostomi</taxon>
        <taxon>Actinopterygii</taxon>
        <taxon>Neopterygii</taxon>
        <taxon>Teleostei</taxon>
        <taxon>Neoteleostei</taxon>
        <taxon>Acanthomorphata</taxon>
        <taxon>Eupercaria</taxon>
        <taxon>Tetraodontiformes</taxon>
        <taxon>Tetradontoidea</taxon>
        <taxon>Tetraodontidae</taxon>
        <taxon>Takifugu</taxon>
    </lineage>
</organism>
<evidence type="ECO:0000256" key="1">
    <source>
        <dbReference type="SAM" id="MobiDB-lite"/>
    </source>
</evidence>
<comment type="caution">
    <text evidence="2">The sequence shown here is derived from an EMBL/GenBank/DDBJ whole genome shotgun (WGS) entry which is preliminary data.</text>
</comment>
<sequence>MANKRRRVPCPEFYDGVSERGKLPGPSPHADPEQGHRLPSPIDQPALNVRAHSSHRGARSPPLAPSLARDLLPGDTTVLMTRFGSSSVGLLGWGSLRSWFSWSRDKVPKVPCSSDGSAASTSLTSGVGGINKGDAQWRKGDQSGCRRRRVAVGELRQRRRQGERAGSGFTLGLRIRGTRRSSAPHLAALPRILIMPLCLCAKRLGPRYASDGPVCSVAKCSIRPVDGD</sequence>
<proteinExistence type="predicted"/>
<evidence type="ECO:0000313" key="2">
    <source>
        <dbReference type="EMBL" id="TWW73904.1"/>
    </source>
</evidence>
<accession>A0A5C6P2D7</accession>